<dbReference type="WBParaSite" id="MCU_007668-RA">
    <property type="protein sequence ID" value="MCU_007668-RA"/>
    <property type="gene ID" value="MCU_007668"/>
</dbReference>
<keyword evidence="4 6" id="KW-1133">Transmembrane helix</keyword>
<feature type="transmembrane region" description="Helical" evidence="6">
    <location>
        <begin position="20"/>
        <end position="41"/>
    </location>
</feature>
<evidence type="ECO:0000256" key="4">
    <source>
        <dbReference type="ARBA" id="ARBA00022989"/>
    </source>
</evidence>
<dbReference type="InterPro" id="IPR007919">
    <property type="entry name" value="UPF0220"/>
</dbReference>
<comment type="subcellular location">
    <subcellularLocation>
        <location evidence="1">Membrane</location>
        <topology evidence="1">Multi-pass membrane protein</topology>
    </subcellularLocation>
</comment>
<evidence type="ECO:0000256" key="5">
    <source>
        <dbReference type="ARBA" id="ARBA00023136"/>
    </source>
</evidence>
<keyword evidence="3 6" id="KW-0812">Transmembrane</keyword>
<comment type="similarity">
    <text evidence="2">Belongs to the UPF0220 family.</text>
</comment>
<reference evidence="7" key="1">
    <citation type="submission" date="2019-11" db="UniProtKB">
        <authorList>
            <consortium name="WormBaseParasite"/>
        </authorList>
    </citation>
    <scope>IDENTIFICATION</scope>
</reference>
<feature type="transmembrane region" description="Helical" evidence="6">
    <location>
        <begin position="89"/>
        <end position="112"/>
    </location>
</feature>
<accession>A0A5K3FED4</accession>
<keyword evidence="5 6" id="KW-0472">Membrane</keyword>
<organism evidence="7">
    <name type="scientific">Mesocestoides corti</name>
    <name type="common">Flatworm</name>
    <dbReference type="NCBI Taxonomy" id="53468"/>
    <lineage>
        <taxon>Eukaryota</taxon>
        <taxon>Metazoa</taxon>
        <taxon>Spiralia</taxon>
        <taxon>Lophotrochozoa</taxon>
        <taxon>Platyhelminthes</taxon>
        <taxon>Cestoda</taxon>
        <taxon>Eucestoda</taxon>
        <taxon>Cyclophyllidea</taxon>
        <taxon>Mesocestoididae</taxon>
        <taxon>Mesocestoides</taxon>
    </lineage>
</organism>
<evidence type="ECO:0000256" key="6">
    <source>
        <dbReference type="SAM" id="Phobius"/>
    </source>
</evidence>
<evidence type="ECO:0000256" key="2">
    <source>
        <dbReference type="ARBA" id="ARBA00005335"/>
    </source>
</evidence>
<proteinExistence type="inferred from homology"/>
<dbReference type="AlphaFoldDB" id="A0A5K3FED4"/>
<name>A0A5K3FED4_MESCO</name>
<evidence type="ECO:0000313" key="7">
    <source>
        <dbReference type="WBParaSite" id="MCU_007668-RA"/>
    </source>
</evidence>
<dbReference type="GO" id="GO:0016020">
    <property type="term" value="C:membrane"/>
    <property type="evidence" value="ECO:0007669"/>
    <property type="project" value="UniProtKB-SubCell"/>
</dbReference>
<evidence type="ECO:0000256" key="3">
    <source>
        <dbReference type="ARBA" id="ARBA00022692"/>
    </source>
</evidence>
<sequence>MVLYQRFDVSNLGVGFRNTLVSVISGILFASGWWIIIDAAAGYDQETLPHPNYAIGCMATVGFILLNILPQETLTDETENSVCGKVLVFLGMLINFATIIAATWVMFASYVVGNKKHVWPGVAIFLQNLFIFSA</sequence>
<dbReference type="PANTHER" id="PTHR13180">
    <property type="entry name" value="SMALL MEMBRANE PROTEIN-RELATED"/>
    <property type="match status" value="1"/>
</dbReference>
<evidence type="ECO:0000256" key="1">
    <source>
        <dbReference type="ARBA" id="ARBA00004141"/>
    </source>
</evidence>
<protein>
    <submittedName>
        <fullName evidence="7">Transmembrane protein 50B</fullName>
    </submittedName>
</protein>
<feature type="transmembrane region" description="Helical" evidence="6">
    <location>
        <begin position="53"/>
        <end position="69"/>
    </location>
</feature>
<dbReference type="Pfam" id="PF05255">
    <property type="entry name" value="UPF0220"/>
    <property type="match status" value="1"/>
</dbReference>